<sequence>MLVDRARSAFTIRQSAIPAVAGLDDVQYRAPGILDVAFQVAKTDPDTEPTRDIRFGRKVRKFSLTHLLQVRPIVLYDRSQRSGRIQYGFSRQTTLDVDGAPAAAIAVRRQGSTTMPVTASSPPTRKARSKLSTSSRTQCSPRSGRFGSDREPVVRRRSRAAPAIYMASSIIPFSDLAGAAEEIALACSQSPLRCLTGAVPAGPIPARRSLLQNVRCGLAEPETLWSDRRHIRWRLRP</sequence>
<keyword evidence="3" id="KW-1185">Reference proteome</keyword>
<evidence type="ECO:0000313" key="2">
    <source>
        <dbReference type="EMBL" id="CTQ31864.1"/>
    </source>
</evidence>
<protein>
    <submittedName>
        <fullName evidence="2">Uncharacterized protein</fullName>
    </submittedName>
</protein>
<accession>A0A0M6XPB0</accession>
<name>A0A0M6XPB0_9RHOB</name>
<feature type="compositionally biased region" description="Polar residues" evidence="1">
    <location>
        <begin position="130"/>
        <end position="141"/>
    </location>
</feature>
<evidence type="ECO:0000313" key="3">
    <source>
        <dbReference type="Proteomes" id="UP000048908"/>
    </source>
</evidence>
<organism evidence="2 3">
    <name type="scientific">Jannaschia rubra</name>
    <dbReference type="NCBI Taxonomy" id="282197"/>
    <lineage>
        <taxon>Bacteria</taxon>
        <taxon>Pseudomonadati</taxon>
        <taxon>Pseudomonadota</taxon>
        <taxon>Alphaproteobacteria</taxon>
        <taxon>Rhodobacterales</taxon>
        <taxon>Roseobacteraceae</taxon>
        <taxon>Jannaschia</taxon>
    </lineage>
</organism>
<proteinExistence type="predicted"/>
<reference evidence="2 3" key="1">
    <citation type="submission" date="2015-07" db="EMBL/GenBank/DDBJ databases">
        <authorList>
            <person name="Noorani M."/>
        </authorList>
    </citation>
    <scope>NUCLEOTIDE SEQUENCE [LARGE SCALE GENOMIC DNA]</scope>
    <source>
        <strain evidence="2 3">CECT 5088</strain>
    </source>
</reference>
<dbReference type="Proteomes" id="UP000048908">
    <property type="component" value="Unassembled WGS sequence"/>
</dbReference>
<dbReference type="EMBL" id="CXPG01000012">
    <property type="protein sequence ID" value="CTQ31864.1"/>
    <property type="molecule type" value="Genomic_DNA"/>
</dbReference>
<gene>
    <name evidence="2" type="ORF">JAN5088_00623</name>
</gene>
<feature type="region of interest" description="Disordered" evidence="1">
    <location>
        <begin position="111"/>
        <end position="153"/>
    </location>
</feature>
<evidence type="ECO:0000256" key="1">
    <source>
        <dbReference type="SAM" id="MobiDB-lite"/>
    </source>
</evidence>
<feature type="compositionally biased region" description="Polar residues" evidence="1">
    <location>
        <begin position="111"/>
        <end position="123"/>
    </location>
</feature>
<dbReference type="AlphaFoldDB" id="A0A0M6XPB0"/>